<dbReference type="PROSITE" id="PS00460">
    <property type="entry name" value="GLUTATHIONE_PEROXID_1"/>
    <property type="match status" value="1"/>
</dbReference>
<evidence type="ECO:0000256" key="7">
    <source>
        <dbReference type="ARBA" id="ARBA00022729"/>
    </source>
</evidence>
<keyword evidence="9" id="KW-0325">Glycoprotein</keyword>
<sequence length="230" mass="26439">MTHLAKISAVLLLLACAVRAQVASTPRPGPAVIDESTRWTRCNTTRNVYDFQMSQLDGRFTDLTAYRGKVLLIINVATFCAYTQQYLDFNGIIDRYKAQNFTILAFPCNQFYLQEPAENHELLNGLMHVRPGNGWKPHTDMKIFGKLEVNGANHHPLYEFVKGVCPQTVNDLGIMEELMYNPVRANDVTWNFEKYLIDRKGVPRFRFHPTAWSNGRVVTPYIEQLLRERA</sequence>
<evidence type="ECO:0000256" key="3">
    <source>
        <dbReference type="ARBA" id="ARBA00006926"/>
    </source>
</evidence>
<evidence type="ECO:0000256" key="1">
    <source>
        <dbReference type="ARBA" id="ARBA00000217"/>
    </source>
</evidence>
<comment type="subcellular location">
    <subcellularLocation>
        <location evidence="2">Secreted</location>
    </subcellularLocation>
</comment>
<name>A0A914WP49_9BILA</name>
<keyword evidence="6 11" id="KW-0575">Peroxidase</keyword>
<evidence type="ECO:0000256" key="11">
    <source>
        <dbReference type="RuleBase" id="RU000499"/>
    </source>
</evidence>
<proteinExistence type="inferred from homology"/>
<accession>A0A914WP49</accession>
<evidence type="ECO:0000256" key="2">
    <source>
        <dbReference type="ARBA" id="ARBA00004613"/>
    </source>
</evidence>
<dbReference type="SUPFAM" id="SSF52833">
    <property type="entry name" value="Thioredoxin-like"/>
    <property type="match status" value="1"/>
</dbReference>
<dbReference type="PRINTS" id="PR01011">
    <property type="entry name" value="GLUTPROXDASE"/>
</dbReference>
<evidence type="ECO:0000256" key="12">
    <source>
        <dbReference type="SAM" id="SignalP"/>
    </source>
</evidence>
<dbReference type="InterPro" id="IPR029760">
    <property type="entry name" value="GPX_CS"/>
</dbReference>
<organism evidence="13 14">
    <name type="scientific">Plectus sambesii</name>
    <dbReference type="NCBI Taxonomy" id="2011161"/>
    <lineage>
        <taxon>Eukaryota</taxon>
        <taxon>Metazoa</taxon>
        <taxon>Ecdysozoa</taxon>
        <taxon>Nematoda</taxon>
        <taxon>Chromadorea</taxon>
        <taxon>Plectida</taxon>
        <taxon>Plectina</taxon>
        <taxon>Plectoidea</taxon>
        <taxon>Plectidae</taxon>
        <taxon>Plectus</taxon>
    </lineage>
</organism>
<dbReference type="PANTHER" id="PTHR11592:SF88">
    <property type="entry name" value="GLUTATHIONE PEROXIDASE-RELATED"/>
    <property type="match status" value="1"/>
</dbReference>
<reference evidence="14" key="1">
    <citation type="submission" date="2022-11" db="UniProtKB">
        <authorList>
            <consortium name="WormBaseParasite"/>
        </authorList>
    </citation>
    <scope>IDENTIFICATION</scope>
</reference>
<evidence type="ECO:0000256" key="6">
    <source>
        <dbReference type="ARBA" id="ARBA00022559"/>
    </source>
</evidence>
<evidence type="ECO:0000256" key="8">
    <source>
        <dbReference type="ARBA" id="ARBA00023002"/>
    </source>
</evidence>
<evidence type="ECO:0000256" key="5">
    <source>
        <dbReference type="ARBA" id="ARBA00022525"/>
    </source>
</evidence>
<keyword evidence="5" id="KW-0964">Secreted</keyword>
<dbReference type="InterPro" id="IPR029759">
    <property type="entry name" value="GPX_AS"/>
</dbReference>
<keyword evidence="8 11" id="KW-0560">Oxidoreductase</keyword>
<dbReference type="WBParaSite" id="PSAMB.scaffold4748size13653.g25134.t1">
    <property type="protein sequence ID" value="PSAMB.scaffold4748size13653.g25134.t1"/>
    <property type="gene ID" value="PSAMB.scaffold4748size13653.g25134"/>
</dbReference>
<dbReference type="PROSITE" id="PS51355">
    <property type="entry name" value="GLUTATHIONE_PEROXID_3"/>
    <property type="match status" value="1"/>
</dbReference>
<dbReference type="Pfam" id="PF00255">
    <property type="entry name" value="GSHPx"/>
    <property type="match status" value="1"/>
</dbReference>
<dbReference type="GO" id="GO:0006979">
    <property type="term" value="P:response to oxidative stress"/>
    <property type="evidence" value="ECO:0007669"/>
    <property type="project" value="InterPro"/>
</dbReference>
<protein>
    <recommendedName>
        <fullName evidence="4 11">Glutathione peroxidase</fullName>
    </recommendedName>
</protein>
<feature type="signal peptide" evidence="12">
    <location>
        <begin position="1"/>
        <end position="20"/>
    </location>
</feature>
<dbReference type="InterPro" id="IPR000889">
    <property type="entry name" value="Glutathione_peroxidase"/>
</dbReference>
<comment type="catalytic activity">
    <reaction evidence="1">
        <text>2 glutathione + H2O2 = glutathione disulfide + 2 H2O</text>
        <dbReference type="Rhea" id="RHEA:16833"/>
        <dbReference type="ChEBI" id="CHEBI:15377"/>
        <dbReference type="ChEBI" id="CHEBI:16240"/>
        <dbReference type="ChEBI" id="CHEBI:57925"/>
        <dbReference type="ChEBI" id="CHEBI:58297"/>
        <dbReference type="EC" id="1.11.1.9"/>
    </reaction>
</comment>
<dbReference type="GO" id="GO:0005576">
    <property type="term" value="C:extracellular region"/>
    <property type="evidence" value="ECO:0007669"/>
    <property type="project" value="UniProtKB-SubCell"/>
</dbReference>
<keyword evidence="7 12" id="KW-0732">Signal</keyword>
<evidence type="ECO:0000256" key="10">
    <source>
        <dbReference type="PIRSR" id="PIRSR000303-1"/>
    </source>
</evidence>
<evidence type="ECO:0000313" key="14">
    <source>
        <dbReference type="WBParaSite" id="PSAMB.scaffold4748size13653.g25134.t1"/>
    </source>
</evidence>
<comment type="similarity">
    <text evidence="3 11">Belongs to the glutathione peroxidase family.</text>
</comment>
<dbReference type="FunFam" id="3.40.30.10:FF:000283">
    <property type="entry name" value="Glutathione peroxidase"/>
    <property type="match status" value="1"/>
</dbReference>
<evidence type="ECO:0000313" key="13">
    <source>
        <dbReference type="Proteomes" id="UP000887566"/>
    </source>
</evidence>
<dbReference type="PANTHER" id="PTHR11592">
    <property type="entry name" value="GLUTATHIONE PEROXIDASE"/>
    <property type="match status" value="1"/>
</dbReference>
<dbReference type="PIRSF" id="PIRSF000303">
    <property type="entry name" value="Glutathion_perox"/>
    <property type="match status" value="1"/>
</dbReference>
<dbReference type="PROSITE" id="PS00763">
    <property type="entry name" value="GLUTATHIONE_PEROXID_2"/>
    <property type="match status" value="1"/>
</dbReference>
<dbReference type="Gene3D" id="3.40.30.10">
    <property type="entry name" value="Glutaredoxin"/>
    <property type="match status" value="1"/>
</dbReference>
<feature type="chain" id="PRO_5037318515" description="Glutathione peroxidase" evidence="12">
    <location>
        <begin position="21"/>
        <end position="230"/>
    </location>
</feature>
<dbReference type="GO" id="GO:0004602">
    <property type="term" value="F:glutathione peroxidase activity"/>
    <property type="evidence" value="ECO:0007669"/>
    <property type="project" value="UniProtKB-EC"/>
</dbReference>
<dbReference type="Proteomes" id="UP000887566">
    <property type="component" value="Unplaced"/>
</dbReference>
<dbReference type="CDD" id="cd00340">
    <property type="entry name" value="GSH_Peroxidase"/>
    <property type="match status" value="1"/>
</dbReference>
<dbReference type="AlphaFoldDB" id="A0A914WP49"/>
<dbReference type="InterPro" id="IPR036249">
    <property type="entry name" value="Thioredoxin-like_sf"/>
</dbReference>
<evidence type="ECO:0000256" key="4">
    <source>
        <dbReference type="ARBA" id="ARBA00012310"/>
    </source>
</evidence>
<keyword evidence="13" id="KW-1185">Reference proteome</keyword>
<feature type="active site" evidence="10">
    <location>
        <position position="80"/>
    </location>
</feature>
<evidence type="ECO:0000256" key="9">
    <source>
        <dbReference type="ARBA" id="ARBA00023180"/>
    </source>
</evidence>